<evidence type="ECO:0000313" key="2">
    <source>
        <dbReference type="Proteomes" id="UP000828941"/>
    </source>
</evidence>
<organism evidence="1 2">
    <name type="scientific">Bauhinia variegata</name>
    <name type="common">Purple orchid tree</name>
    <name type="synonym">Phanera variegata</name>
    <dbReference type="NCBI Taxonomy" id="167791"/>
    <lineage>
        <taxon>Eukaryota</taxon>
        <taxon>Viridiplantae</taxon>
        <taxon>Streptophyta</taxon>
        <taxon>Embryophyta</taxon>
        <taxon>Tracheophyta</taxon>
        <taxon>Spermatophyta</taxon>
        <taxon>Magnoliopsida</taxon>
        <taxon>eudicotyledons</taxon>
        <taxon>Gunneridae</taxon>
        <taxon>Pentapetalae</taxon>
        <taxon>rosids</taxon>
        <taxon>fabids</taxon>
        <taxon>Fabales</taxon>
        <taxon>Fabaceae</taxon>
        <taxon>Cercidoideae</taxon>
        <taxon>Cercideae</taxon>
        <taxon>Bauhiniinae</taxon>
        <taxon>Bauhinia</taxon>
    </lineage>
</organism>
<keyword evidence="2" id="KW-1185">Reference proteome</keyword>
<evidence type="ECO:0000313" key="1">
    <source>
        <dbReference type="EMBL" id="KAI4297537.1"/>
    </source>
</evidence>
<proteinExistence type="predicted"/>
<accession>A0ACB9KKS5</accession>
<reference evidence="1 2" key="1">
    <citation type="journal article" date="2022" name="DNA Res.">
        <title>Chromosomal-level genome assembly of the orchid tree Bauhinia variegata (Leguminosae; Cercidoideae) supports the allotetraploid origin hypothesis of Bauhinia.</title>
        <authorList>
            <person name="Zhong Y."/>
            <person name="Chen Y."/>
            <person name="Zheng D."/>
            <person name="Pang J."/>
            <person name="Liu Y."/>
            <person name="Luo S."/>
            <person name="Meng S."/>
            <person name="Qian L."/>
            <person name="Wei D."/>
            <person name="Dai S."/>
            <person name="Zhou R."/>
        </authorList>
    </citation>
    <scope>NUCLEOTIDE SEQUENCE [LARGE SCALE GENOMIC DNA]</scope>
    <source>
        <strain evidence="1">BV-YZ2020</strain>
    </source>
</reference>
<comment type="caution">
    <text evidence="1">The sequence shown here is derived from an EMBL/GenBank/DDBJ whole genome shotgun (WGS) entry which is preliminary data.</text>
</comment>
<name>A0ACB9KKS5_BAUVA</name>
<gene>
    <name evidence="1" type="ORF">L6164_037423</name>
</gene>
<sequence length="93" mass="10302">MNCHFKLLHILKSSTAREVLKRIQIGLLCVQPDATDRPTMSTIVMGNDAKVIPDPKQPAFYVGSKVLEQESTLDNSKNCSINKVTLSDFAPRS</sequence>
<dbReference type="EMBL" id="CM039439">
    <property type="protein sequence ID" value="KAI4297537.1"/>
    <property type="molecule type" value="Genomic_DNA"/>
</dbReference>
<dbReference type="Proteomes" id="UP000828941">
    <property type="component" value="Chromosome 14"/>
</dbReference>
<protein>
    <submittedName>
        <fullName evidence="1">Uncharacterized protein</fullName>
    </submittedName>
</protein>